<keyword evidence="2" id="KW-1185">Reference proteome</keyword>
<protein>
    <submittedName>
        <fullName evidence="1">Uncharacterized protein</fullName>
    </submittedName>
</protein>
<gene>
    <name evidence="1" type="ORF">MSG28_007524</name>
</gene>
<name>A0ACC0JXT7_CHOFU</name>
<sequence length="704" mass="79449">MKLKTNINNLFEEAKLRKTYVKVCAPMVRYSKVQFRTLVKNYGVDLCFTPMILADSFCQNEKARLSEFSTTISDTPVIAQFAANNTNDFVDASTLLFPYIDGVDLNCGCPQRWAMKDGYGCALLSQPDIVHNIVRGVKNQLPNNFSMSVKIRILKDLRKTIDMCQQLEKCGVDFLTVHGRTPTQKSGDNVDKPALREVCASVQVPVIANGGVKSLEDADELFDATYCNGVMVASGILTNPALFSGAAQTPLDCVKMWMDLKDQNRDKITFLCYHHHLVVGPCARSARIATTILLANPAVKQQCLHCCVSAWRMCEWLSREEWCDVRLLCGGRAFGAHRAVLASVSSFLRRLLLSCPIEETPTLIVLPDFDLEAMSAVLYYIYNGEVTMPKQKLEKFLDIIKAMQIFIDRQYLTQLSDNIQEIDFNTSKYITEDDHIFILREESDDKTLNDNNNNIQVEQSVSVKDEISRESTGFHNNFNFTGSTTCDDKEYANDQALLPSEIVSARSRYACSECSKTFSQLRNFKYHMSVHRGTKEFAASCTVCGKCFNDRGYLSSHMKIHRSSISTNFTSVSSENYLVIGVKPHVCPQCGKAFSRKMLLKQHQRTHSGERPYACPHCDKRFADRSNMTLHLRLHTGIKPFKCPMCPKSFTKKHHLKSHVNFHTGAKPYSCPRCNLAFTQSSNMRTHLKRCTAPEPAIDDKQAA</sequence>
<dbReference type="Proteomes" id="UP001064048">
    <property type="component" value="Chromosome 12"/>
</dbReference>
<dbReference type="EMBL" id="CM046112">
    <property type="protein sequence ID" value="KAI8428889.1"/>
    <property type="molecule type" value="Genomic_DNA"/>
</dbReference>
<reference evidence="1 2" key="1">
    <citation type="journal article" date="2022" name="Genome Biol. Evol.">
        <title>The Spruce Budworm Genome: Reconstructing the Evolutionary History of Antifreeze Proteins.</title>
        <authorList>
            <person name="Beliveau C."/>
            <person name="Gagne P."/>
            <person name="Picq S."/>
            <person name="Vernygora O."/>
            <person name="Keeling C.I."/>
            <person name="Pinkney K."/>
            <person name="Doucet D."/>
            <person name="Wen F."/>
            <person name="Johnston J.S."/>
            <person name="Maaroufi H."/>
            <person name="Boyle B."/>
            <person name="Laroche J."/>
            <person name="Dewar K."/>
            <person name="Juretic N."/>
            <person name="Blackburn G."/>
            <person name="Nisole A."/>
            <person name="Brunet B."/>
            <person name="Brandao M."/>
            <person name="Lumley L."/>
            <person name="Duan J."/>
            <person name="Quan G."/>
            <person name="Lucarotti C.J."/>
            <person name="Roe A.D."/>
            <person name="Sperling F.A.H."/>
            <person name="Levesque R.C."/>
            <person name="Cusson M."/>
        </authorList>
    </citation>
    <scope>NUCLEOTIDE SEQUENCE [LARGE SCALE GENOMIC DNA]</scope>
    <source>
        <strain evidence="1">Glfc:IPQL:Cfum</strain>
    </source>
</reference>
<evidence type="ECO:0000313" key="2">
    <source>
        <dbReference type="Proteomes" id="UP001064048"/>
    </source>
</evidence>
<evidence type="ECO:0000313" key="1">
    <source>
        <dbReference type="EMBL" id="KAI8428889.1"/>
    </source>
</evidence>
<comment type="caution">
    <text evidence="1">The sequence shown here is derived from an EMBL/GenBank/DDBJ whole genome shotgun (WGS) entry which is preliminary data.</text>
</comment>
<proteinExistence type="predicted"/>
<organism evidence="1 2">
    <name type="scientific">Choristoneura fumiferana</name>
    <name type="common">Spruce budworm moth</name>
    <name type="synonym">Archips fumiferana</name>
    <dbReference type="NCBI Taxonomy" id="7141"/>
    <lineage>
        <taxon>Eukaryota</taxon>
        <taxon>Metazoa</taxon>
        <taxon>Ecdysozoa</taxon>
        <taxon>Arthropoda</taxon>
        <taxon>Hexapoda</taxon>
        <taxon>Insecta</taxon>
        <taxon>Pterygota</taxon>
        <taxon>Neoptera</taxon>
        <taxon>Endopterygota</taxon>
        <taxon>Lepidoptera</taxon>
        <taxon>Glossata</taxon>
        <taxon>Ditrysia</taxon>
        <taxon>Tortricoidea</taxon>
        <taxon>Tortricidae</taxon>
        <taxon>Tortricinae</taxon>
        <taxon>Choristoneura</taxon>
    </lineage>
</organism>
<accession>A0ACC0JXT7</accession>